<evidence type="ECO:0000313" key="2">
    <source>
        <dbReference type="Proteomes" id="UP000299102"/>
    </source>
</evidence>
<protein>
    <submittedName>
        <fullName evidence="1">Uncharacterized protein</fullName>
    </submittedName>
</protein>
<name>A0A4C1Y746_EUMVA</name>
<comment type="caution">
    <text evidence="1">The sequence shown here is derived from an EMBL/GenBank/DDBJ whole genome shotgun (WGS) entry which is preliminary data.</text>
</comment>
<dbReference type="EMBL" id="BGZK01001068">
    <property type="protein sequence ID" value="GBP70265.1"/>
    <property type="molecule type" value="Genomic_DNA"/>
</dbReference>
<reference evidence="1 2" key="1">
    <citation type="journal article" date="2019" name="Commun. Biol.">
        <title>The bagworm genome reveals a unique fibroin gene that provides high tensile strength.</title>
        <authorList>
            <person name="Kono N."/>
            <person name="Nakamura H."/>
            <person name="Ohtoshi R."/>
            <person name="Tomita M."/>
            <person name="Numata K."/>
            <person name="Arakawa K."/>
        </authorList>
    </citation>
    <scope>NUCLEOTIDE SEQUENCE [LARGE SCALE GENOMIC DNA]</scope>
</reference>
<gene>
    <name evidence="1" type="ORF">EVAR_51376_1</name>
</gene>
<dbReference type="AlphaFoldDB" id="A0A4C1Y746"/>
<evidence type="ECO:0000313" key="1">
    <source>
        <dbReference type="EMBL" id="GBP70265.1"/>
    </source>
</evidence>
<proteinExistence type="predicted"/>
<organism evidence="1 2">
    <name type="scientific">Eumeta variegata</name>
    <name type="common">Bagworm moth</name>
    <name type="synonym">Eumeta japonica</name>
    <dbReference type="NCBI Taxonomy" id="151549"/>
    <lineage>
        <taxon>Eukaryota</taxon>
        <taxon>Metazoa</taxon>
        <taxon>Ecdysozoa</taxon>
        <taxon>Arthropoda</taxon>
        <taxon>Hexapoda</taxon>
        <taxon>Insecta</taxon>
        <taxon>Pterygota</taxon>
        <taxon>Neoptera</taxon>
        <taxon>Endopterygota</taxon>
        <taxon>Lepidoptera</taxon>
        <taxon>Glossata</taxon>
        <taxon>Ditrysia</taxon>
        <taxon>Tineoidea</taxon>
        <taxon>Psychidae</taxon>
        <taxon>Oiketicinae</taxon>
        <taxon>Eumeta</taxon>
    </lineage>
</organism>
<keyword evidence="2" id="KW-1185">Reference proteome</keyword>
<dbReference type="Proteomes" id="UP000299102">
    <property type="component" value="Unassembled WGS sequence"/>
</dbReference>
<accession>A0A4C1Y746</accession>
<sequence length="78" mass="8340">MRDIRDALDDLRDYFIEYCYAGLQLSLRDGLGECGTVGRLKTSSDPMGGGGAGVNVRVSGVSGRSLLSVSDPIPIEYQ</sequence>